<evidence type="ECO:0000313" key="10">
    <source>
        <dbReference type="Proteomes" id="UP000712673"/>
    </source>
</evidence>
<keyword evidence="4 7" id="KW-0812">Transmembrane</keyword>
<gene>
    <name evidence="9" type="ORF">FJZ47_09410</name>
</gene>
<feature type="transmembrane region" description="Helical" evidence="7">
    <location>
        <begin position="68"/>
        <end position="95"/>
    </location>
</feature>
<dbReference type="Proteomes" id="UP000712673">
    <property type="component" value="Unassembled WGS sequence"/>
</dbReference>
<feature type="domain" description="Peptidase S54 rhomboid" evidence="8">
    <location>
        <begin position="70"/>
        <end position="115"/>
    </location>
</feature>
<organism evidence="9 10">
    <name type="scientific">Tectimicrobiota bacterium</name>
    <dbReference type="NCBI Taxonomy" id="2528274"/>
    <lineage>
        <taxon>Bacteria</taxon>
        <taxon>Pseudomonadati</taxon>
        <taxon>Nitrospinota/Tectimicrobiota group</taxon>
        <taxon>Candidatus Tectimicrobiota</taxon>
    </lineage>
</organism>
<evidence type="ECO:0000256" key="2">
    <source>
        <dbReference type="ARBA" id="ARBA00022475"/>
    </source>
</evidence>
<sequence length="115" mass="12877">MIPLRDTIPSARFPVVTVGLIIANALVFLNELGMSERALDLVFRQWGVVPCAFTGICPRRPSMAGSPLYLTLFSSLFLHGGWMHILGNMWSLWIFGDNVEDRLGRVGFLCFYVLS</sequence>
<dbReference type="Pfam" id="PF01694">
    <property type="entry name" value="Rhomboid"/>
    <property type="match status" value="1"/>
</dbReference>
<dbReference type="PANTHER" id="PTHR43066:SF26">
    <property type="entry name" value="RHOMBOID PROTEASE GLPG"/>
    <property type="match status" value="1"/>
</dbReference>
<dbReference type="GO" id="GO:0016020">
    <property type="term" value="C:membrane"/>
    <property type="evidence" value="ECO:0007669"/>
    <property type="project" value="UniProtKB-SubCell"/>
</dbReference>
<keyword evidence="9" id="KW-0645">Protease</keyword>
<comment type="caution">
    <text evidence="9">The sequence shown here is derived from an EMBL/GenBank/DDBJ whole genome shotgun (WGS) entry which is preliminary data.</text>
</comment>
<feature type="transmembrane region" description="Helical" evidence="7">
    <location>
        <begin position="12"/>
        <end position="29"/>
    </location>
</feature>
<dbReference type="InterPro" id="IPR035952">
    <property type="entry name" value="Rhomboid-like_sf"/>
</dbReference>
<evidence type="ECO:0000256" key="1">
    <source>
        <dbReference type="ARBA" id="ARBA00004141"/>
    </source>
</evidence>
<dbReference type="EMBL" id="VGLS01000241">
    <property type="protein sequence ID" value="MBM3224004.1"/>
    <property type="molecule type" value="Genomic_DNA"/>
</dbReference>
<dbReference type="Gene3D" id="1.20.1540.10">
    <property type="entry name" value="Rhomboid-like"/>
    <property type="match status" value="1"/>
</dbReference>
<keyword evidence="9" id="KW-0378">Hydrolase</keyword>
<accession>A0A937W227</accession>
<protein>
    <submittedName>
        <fullName evidence="9">Rhomboid family intramembrane serine protease</fullName>
    </submittedName>
</protein>
<keyword evidence="2" id="KW-1003">Cell membrane</keyword>
<evidence type="ECO:0000256" key="6">
    <source>
        <dbReference type="ARBA" id="ARBA00023136"/>
    </source>
</evidence>
<evidence type="ECO:0000256" key="3">
    <source>
        <dbReference type="ARBA" id="ARBA00022519"/>
    </source>
</evidence>
<reference evidence="9" key="1">
    <citation type="submission" date="2019-03" db="EMBL/GenBank/DDBJ databases">
        <title>Lake Tanganyika Metagenome-Assembled Genomes (MAGs).</title>
        <authorList>
            <person name="Tran P."/>
        </authorList>
    </citation>
    <scope>NUCLEOTIDE SEQUENCE</scope>
    <source>
        <strain evidence="9">K_DeepCast_65m_m2_066</strain>
    </source>
</reference>
<proteinExistence type="predicted"/>
<dbReference type="GO" id="GO:0004252">
    <property type="term" value="F:serine-type endopeptidase activity"/>
    <property type="evidence" value="ECO:0007669"/>
    <property type="project" value="InterPro"/>
</dbReference>
<dbReference type="AlphaFoldDB" id="A0A937W227"/>
<dbReference type="SUPFAM" id="SSF144091">
    <property type="entry name" value="Rhomboid-like"/>
    <property type="match status" value="1"/>
</dbReference>
<feature type="non-terminal residue" evidence="9">
    <location>
        <position position="115"/>
    </location>
</feature>
<dbReference type="PANTHER" id="PTHR43066">
    <property type="entry name" value="RHOMBOID-RELATED PROTEIN"/>
    <property type="match status" value="1"/>
</dbReference>
<name>A0A937W227_UNCTE</name>
<dbReference type="GO" id="GO:0006508">
    <property type="term" value="P:proteolysis"/>
    <property type="evidence" value="ECO:0007669"/>
    <property type="project" value="UniProtKB-KW"/>
</dbReference>
<evidence type="ECO:0000259" key="8">
    <source>
        <dbReference type="Pfam" id="PF01694"/>
    </source>
</evidence>
<comment type="subcellular location">
    <subcellularLocation>
        <location evidence="1">Membrane</location>
        <topology evidence="1">Multi-pass membrane protein</topology>
    </subcellularLocation>
</comment>
<keyword evidence="3" id="KW-0997">Cell inner membrane</keyword>
<keyword evidence="6 7" id="KW-0472">Membrane</keyword>
<evidence type="ECO:0000256" key="7">
    <source>
        <dbReference type="SAM" id="Phobius"/>
    </source>
</evidence>
<evidence type="ECO:0000256" key="4">
    <source>
        <dbReference type="ARBA" id="ARBA00022692"/>
    </source>
</evidence>
<keyword evidence="5 7" id="KW-1133">Transmembrane helix</keyword>
<dbReference type="InterPro" id="IPR022764">
    <property type="entry name" value="Peptidase_S54_rhomboid_dom"/>
</dbReference>
<evidence type="ECO:0000256" key="5">
    <source>
        <dbReference type="ARBA" id="ARBA00022989"/>
    </source>
</evidence>
<evidence type="ECO:0000313" key="9">
    <source>
        <dbReference type="EMBL" id="MBM3224004.1"/>
    </source>
</evidence>